<dbReference type="InterPro" id="IPR036640">
    <property type="entry name" value="ABC1_TM_sf"/>
</dbReference>
<feature type="domain" description="ABC transmembrane type-1" evidence="12">
    <location>
        <begin position="30"/>
        <end position="313"/>
    </location>
</feature>
<dbReference type="FunFam" id="3.40.50.300:FF:000299">
    <property type="entry name" value="ABC transporter ATP-binding protein/permease"/>
    <property type="match status" value="1"/>
</dbReference>
<evidence type="ECO:0000256" key="3">
    <source>
        <dbReference type="ARBA" id="ARBA00022475"/>
    </source>
</evidence>
<dbReference type="GO" id="GO:0016887">
    <property type="term" value="F:ATP hydrolysis activity"/>
    <property type="evidence" value="ECO:0007669"/>
    <property type="project" value="InterPro"/>
</dbReference>
<dbReference type="GO" id="GO:0045454">
    <property type="term" value="P:cell redox homeostasis"/>
    <property type="evidence" value="ECO:0007669"/>
    <property type="project" value="InterPro"/>
</dbReference>
<dbReference type="GO" id="GO:0034775">
    <property type="term" value="P:glutathione transmembrane transport"/>
    <property type="evidence" value="ECO:0007669"/>
    <property type="project" value="InterPro"/>
</dbReference>
<evidence type="ECO:0000256" key="6">
    <source>
        <dbReference type="ARBA" id="ARBA00022840"/>
    </source>
</evidence>
<dbReference type="Gene3D" id="3.40.50.300">
    <property type="entry name" value="P-loop containing nucleotide triphosphate hydrolases"/>
    <property type="match status" value="1"/>
</dbReference>
<evidence type="ECO:0000256" key="10">
    <source>
        <dbReference type="SAM" id="Phobius"/>
    </source>
</evidence>
<accession>A0A837D5J4</accession>
<proteinExistence type="inferred from homology"/>
<dbReference type="PANTHER" id="PTHR43394">
    <property type="entry name" value="ATP-DEPENDENT PERMEASE MDL1, MITOCHONDRIAL"/>
    <property type="match status" value="1"/>
</dbReference>
<evidence type="ECO:0000256" key="1">
    <source>
        <dbReference type="ARBA" id="ARBA00004651"/>
    </source>
</evidence>
<dbReference type="InterPro" id="IPR039421">
    <property type="entry name" value="Type_1_exporter"/>
</dbReference>
<reference evidence="13 14" key="1">
    <citation type="submission" date="2014-10" db="EMBL/GenBank/DDBJ databases">
        <title>Genome sequence of Micropolyspora internatus JCM3315.</title>
        <authorList>
            <person name="Shin S.-K."/>
            <person name="Yi H."/>
        </authorList>
    </citation>
    <scope>NUCLEOTIDE SEQUENCE [LARGE SCALE GENOMIC DNA]</scope>
    <source>
        <strain evidence="13 14">JCM 3315</strain>
    </source>
</reference>
<keyword evidence="2" id="KW-0813">Transport</keyword>
<organism evidence="13 14">
    <name type="scientific">Saccharomonospora viridis</name>
    <dbReference type="NCBI Taxonomy" id="1852"/>
    <lineage>
        <taxon>Bacteria</taxon>
        <taxon>Bacillati</taxon>
        <taxon>Actinomycetota</taxon>
        <taxon>Actinomycetes</taxon>
        <taxon>Pseudonocardiales</taxon>
        <taxon>Pseudonocardiaceae</taxon>
        <taxon>Saccharomonospora</taxon>
    </lineage>
</organism>
<comment type="subcellular location">
    <subcellularLocation>
        <location evidence="1">Cell membrane</location>
        <topology evidence="1">Multi-pass membrane protein</topology>
    </subcellularLocation>
</comment>
<evidence type="ECO:0000313" key="13">
    <source>
        <dbReference type="EMBL" id="KHF42068.1"/>
    </source>
</evidence>
<protein>
    <submittedName>
        <fullName evidence="13">Uncharacterized protein</fullName>
    </submittedName>
</protein>
<comment type="similarity">
    <text evidence="9">Belongs to the ABC transporter superfamily. Lipid exporter (TC 3.A.1.106) family.</text>
</comment>
<dbReference type="InterPro" id="IPR027417">
    <property type="entry name" value="P-loop_NTPase"/>
</dbReference>
<dbReference type="SMART" id="SM00382">
    <property type="entry name" value="AAA"/>
    <property type="match status" value="1"/>
</dbReference>
<evidence type="ECO:0000256" key="5">
    <source>
        <dbReference type="ARBA" id="ARBA00022741"/>
    </source>
</evidence>
<dbReference type="GO" id="GO:0015421">
    <property type="term" value="F:ABC-type oligopeptide transporter activity"/>
    <property type="evidence" value="ECO:0007669"/>
    <property type="project" value="TreeGrafter"/>
</dbReference>
<dbReference type="EMBL" id="JRZE01000010">
    <property type="protein sequence ID" value="KHF42068.1"/>
    <property type="molecule type" value="Genomic_DNA"/>
</dbReference>
<keyword evidence="4 10" id="KW-0812">Transmembrane</keyword>
<dbReference type="PROSITE" id="PS00211">
    <property type="entry name" value="ABC_TRANSPORTER_1"/>
    <property type="match status" value="1"/>
</dbReference>
<dbReference type="NCBIfam" id="TIGR02868">
    <property type="entry name" value="CydC"/>
    <property type="match status" value="1"/>
</dbReference>
<dbReference type="Pfam" id="PF00005">
    <property type="entry name" value="ABC_tran"/>
    <property type="match status" value="1"/>
</dbReference>
<dbReference type="Pfam" id="PF00664">
    <property type="entry name" value="ABC_membrane"/>
    <property type="match status" value="1"/>
</dbReference>
<dbReference type="InterPro" id="IPR017871">
    <property type="entry name" value="ABC_transporter-like_CS"/>
</dbReference>
<feature type="transmembrane region" description="Helical" evidence="10">
    <location>
        <begin position="140"/>
        <end position="163"/>
    </location>
</feature>
<name>A0A837D5J4_9PSEU</name>
<dbReference type="PANTHER" id="PTHR43394:SF1">
    <property type="entry name" value="ATP-BINDING CASSETTE SUB-FAMILY B MEMBER 10, MITOCHONDRIAL"/>
    <property type="match status" value="1"/>
</dbReference>
<evidence type="ECO:0000256" key="9">
    <source>
        <dbReference type="ARBA" id="ARBA00061644"/>
    </source>
</evidence>
<evidence type="ECO:0000256" key="7">
    <source>
        <dbReference type="ARBA" id="ARBA00022989"/>
    </source>
</evidence>
<gene>
    <name evidence="13" type="ORF">MINT15_41080</name>
</gene>
<dbReference type="Proteomes" id="UP000030848">
    <property type="component" value="Unassembled WGS sequence"/>
</dbReference>
<evidence type="ECO:0000256" key="4">
    <source>
        <dbReference type="ARBA" id="ARBA00022692"/>
    </source>
</evidence>
<feature type="domain" description="ABC transporter" evidence="11">
    <location>
        <begin position="346"/>
        <end position="566"/>
    </location>
</feature>
<keyword evidence="5" id="KW-0547">Nucleotide-binding</keyword>
<feature type="transmembrane region" description="Helical" evidence="10">
    <location>
        <begin position="284"/>
        <end position="309"/>
    </location>
</feature>
<dbReference type="OrthoDB" id="9806127at2"/>
<dbReference type="SUPFAM" id="SSF52540">
    <property type="entry name" value="P-loop containing nucleoside triphosphate hydrolases"/>
    <property type="match status" value="1"/>
</dbReference>
<comment type="caution">
    <text evidence="13">The sequence shown here is derived from an EMBL/GenBank/DDBJ whole genome shotgun (WGS) entry which is preliminary data.</text>
</comment>
<dbReference type="InterPro" id="IPR003593">
    <property type="entry name" value="AAA+_ATPase"/>
</dbReference>
<dbReference type="AlphaFoldDB" id="A0A837D5J4"/>
<dbReference type="InterPro" id="IPR011527">
    <property type="entry name" value="ABC1_TM_dom"/>
</dbReference>
<evidence type="ECO:0000256" key="2">
    <source>
        <dbReference type="ARBA" id="ARBA00022448"/>
    </source>
</evidence>
<keyword evidence="8 10" id="KW-0472">Membrane</keyword>
<keyword evidence="6" id="KW-0067">ATP-binding</keyword>
<dbReference type="InterPro" id="IPR014223">
    <property type="entry name" value="ABC_CydC/D"/>
</dbReference>
<evidence type="ECO:0000259" key="12">
    <source>
        <dbReference type="PROSITE" id="PS50929"/>
    </source>
</evidence>
<keyword evidence="3" id="KW-1003">Cell membrane</keyword>
<dbReference type="PROSITE" id="PS50929">
    <property type="entry name" value="ABC_TM1F"/>
    <property type="match status" value="1"/>
</dbReference>
<keyword evidence="7 10" id="KW-1133">Transmembrane helix</keyword>
<evidence type="ECO:0000256" key="8">
    <source>
        <dbReference type="ARBA" id="ARBA00023136"/>
    </source>
</evidence>
<dbReference type="GO" id="GO:0005524">
    <property type="term" value="F:ATP binding"/>
    <property type="evidence" value="ECO:0007669"/>
    <property type="project" value="UniProtKB-KW"/>
</dbReference>
<feature type="transmembrane region" description="Helical" evidence="10">
    <location>
        <begin position="260"/>
        <end position="278"/>
    </location>
</feature>
<evidence type="ECO:0000259" key="11">
    <source>
        <dbReference type="PROSITE" id="PS50893"/>
    </source>
</evidence>
<dbReference type="InterPro" id="IPR003439">
    <property type="entry name" value="ABC_transporter-like_ATP-bd"/>
</dbReference>
<dbReference type="Gene3D" id="1.20.1560.10">
    <property type="entry name" value="ABC transporter type 1, transmembrane domain"/>
    <property type="match status" value="1"/>
</dbReference>
<dbReference type="SUPFAM" id="SSF90123">
    <property type="entry name" value="ABC transporter transmembrane region"/>
    <property type="match status" value="1"/>
</dbReference>
<dbReference type="RefSeq" id="WP_037313745.1">
    <property type="nucleotide sequence ID" value="NZ_FOWS01000010.1"/>
</dbReference>
<sequence length="567" mass="60478">MTRYDDTRLRHHTSMTGWLLDFGRPVLWPLALSALCRVIELAAGAALLGYAAHTAVTAVTTGTGNPATALTVVLLVAAVKGLFHYLEHYTGHWVAFRVLATMRVFFYQRLAALAPAVTYQHRTGDLLARVTRDIDRLEVFFAHSVVPAIAAVVMPAGVLTWFAATGYPAVALAALPFFVALGALVPFLGRRSAQRAEADTVRLAGTISAHLADTTAGLREITAYGAADRRITEQSELDETAAAHHRIVARWAAARAAATRLAQVAVLLTIAALGHRLGADTATLAAMLAVTVATFPALAAVDGFAALLGSTRTAVHRVRAIAEQAPATPEPDSATAWIPADTAPELRLDAVTFTHTRPGSAPVLRGVDLTIPAGSTVGVIGSTGSGKSTLGALLARIWDPTAGRVLWDGHDLRSIPLTELRRRVTVVDQDPFLLRASIAENLRLAAPDATDAQLWEALRVVDLDETVRAMPAGLDTSVGERGTELSGGQRQRLALARALLHDGQVVIVDEGTGQLDEPTEQRVLDRVRSVWEDRTVVWITHRTATLSLCDSVVRVEDGRVISAQPVS</sequence>
<dbReference type="PROSITE" id="PS50893">
    <property type="entry name" value="ABC_TRANSPORTER_2"/>
    <property type="match status" value="1"/>
</dbReference>
<feature type="transmembrane region" description="Helical" evidence="10">
    <location>
        <begin position="169"/>
        <end position="188"/>
    </location>
</feature>
<evidence type="ECO:0000313" key="14">
    <source>
        <dbReference type="Proteomes" id="UP000030848"/>
    </source>
</evidence>
<dbReference type="GO" id="GO:0005886">
    <property type="term" value="C:plasma membrane"/>
    <property type="evidence" value="ECO:0007669"/>
    <property type="project" value="UniProtKB-SubCell"/>
</dbReference>